<evidence type="ECO:0000256" key="2">
    <source>
        <dbReference type="ARBA" id="ARBA00022737"/>
    </source>
</evidence>
<keyword evidence="3" id="KW-1133">Transmembrane helix</keyword>
<protein>
    <recommendedName>
        <fullName evidence="6">LRRNT domain-containing protein</fullName>
    </recommendedName>
</protein>
<reference evidence="4 5" key="1">
    <citation type="submission" date="2019-01" db="EMBL/GenBank/DDBJ databases">
        <title>A draft genome assembly of the solar-powered sea slug Elysia chlorotica.</title>
        <authorList>
            <person name="Cai H."/>
            <person name="Li Q."/>
            <person name="Fang X."/>
            <person name="Li J."/>
            <person name="Curtis N.E."/>
            <person name="Altenburger A."/>
            <person name="Shibata T."/>
            <person name="Feng M."/>
            <person name="Maeda T."/>
            <person name="Schwartz J.A."/>
            <person name="Shigenobu S."/>
            <person name="Lundholm N."/>
            <person name="Nishiyama T."/>
            <person name="Yang H."/>
            <person name="Hasebe M."/>
            <person name="Li S."/>
            <person name="Pierce S.K."/>
            <person name="Wang J."/>
        </authorList>
    </citation>
    <scope>NUCLEOTIDE SEQUENCE [LARGE SCALE GENOMIC DNA]</scope>
    <source>
        <strain evidence="4">EC2010</strain>
        <tissue evidence="4">Whole organism of an adult</tissue>
    </source>
</reference>
<dbReference type="OrthoDB" id="6156721at2759"/>
<keyword evidence="5" id="KW-1185">Reference proteome</keyword>
<evidence type="ECO:0000313" key="5">
    <source>
        <dbReference type="Proteomes" id="UP000271974"/>
    </source>
</evidence>
<dbReference type="AlphaFoldDB" id="A0A433THC7"/>
<dbReference type="PANTHER" id="PTHR45712">
    <property type="entry name" value="AGAP008170-PA"/>
    <property type="match status" value="1"/>
</dbReference>
<dbReference type="InterPro" id="IPR032675">
    <property type="entry name" value="LRR_dom_sf"/>
</dbReference>
<dbReference type="InterPro" id="IPR001611">
    <property type="entry name" value="Leu-rich_rpt"/>
</dbReference>
<keyword evidence="3" id="KW-0812">Transmembrane</keyword>
<gene>
    <name evidence="4" type="ORF">EGW08_011260</name>
</gene>
<feature type="transmembrane region" description="Helical" evidence="3">
    <location>
        <begin position="107"/>
        <end position="129"/>
    </location>
</feature>
<sequence length="130" mass="14378">MIEDEALVESTRLRTVGVSHNRLRQLPHSIPATLREFLADDNAILGVFPSNFARGAELSRLSLQRNKIGALAANTFLPAGNLTKLNLAWNNITVLERLSFAGLNYVNQLRCVVCVLCLYVLCVCVYVCVC</sequence>
<dbReference type="Pfam" id="PF13855">
    <property type="entry name" value="LRR_8"/>
    <property type="match status" value="1"/>
</dbReference>
<dbReference type="Gene3D" id="3.80.10.10">
    <property type="entry name" value="Ribonuclease Inhibitor"/>
    <property type="match status" value="1"/>
</dbReference>
<keyword evidence="3" id="KW-0472">Membrane</keyword>
<evidence type="ECO:0008006" key="6">
    <source>
        <dbReference type="Google" id="ProtNLM"/>
    </source>
</evidence>
<dbReference type="EMBL" id="RQTK01000362">
    <property type="protein sequence ID" value="RUS80985.1"/>
    <property type="molecule type" value="Genomic_DNA"/>
</dbReference>
<dbReference type="PROSITE" id="PS51450">
    <property type="entry name" value="LRR"/>
    <property type="match status" value="1"/>
</dbReference>
<name>A0A433THC7_ELYCH</name>
<dbReference type="PANTHER" id="PTHR45712:SF31">
    <property type="entry name" value="PODOCAN"/>
    <property type="match status" value="1"/>
</dbReference>
<proteinExistence type="predicted"/>
<keyword evidence="1" id="KW-0433">Leucine-rich repeat</keyword>
<evidence type="ECO:0000313" key="4">
    <source>
        <dbReference type="EMBL" id="RUS80985.1"/>
    </source>
</evidence>
<comment type="caution">
    <text evidence="4">The sequence shown here is derived from an EMBL/GenBank/DDBJ whole genome shotgun (WGS) entry which is preliminary data.</text>
</comment>
<evidence type="ECO:0000256" key="3">
    <source>
        <dbReference type="SAM" id="Phobius"/>
    </source>
</evidence>
<keyword evidence="2" id="KW-0677">Repeat</keyword>
<evidence type="ECO:0000256" key="1">
    <source>
        <dbReference type="ARBA" id="ARBA00022614"/>
    </source>
</evidence>
<organism evidence="4 5">
    <name type="scientific">Elysia chlorotica</name>
    <name type="common">Eastern emerald elysia</name>
    <name type="synonym">Sea slug</name>
    <dbReference type="NCBI Taxonomy" id="188477"/>
    <lineage>
        <taxon>Eukaryota</taxon>
        <taxon>Metazoa</taxon>
        <taxon>Spiralia</taxon>
        <taxon>Lophotrochozoa</taxon>
        <taxon>Mollusca</taxon>
        <taxon>Gastropoda</taxon>
        <taxon>Heterobranchia</taxon>
        <taxon>Euthyneura</taxon>
        <taxon>Panpulmonata</taxon>
        <taxon>Sacoglossa</taxon>
        <taxon>Placobranchoidea</taxon>
        <taxon>Plakobranchidae</taxon>
        <taxon>Elysia</taxon>
    </lineage>
</organism>
<dbReference type="SUPFAM" id="SSF52058">
    <property type="entry name" value="L domain-like"/>
    <property type="match status" value="1"/>
</dbReference>
<dbReference type="InterPro" id="IPR050333">
    <property type="entry name" value="SLRP"/>
</dbReference>
<dbReference type="Proteomes" id="UP000271974">
    <property type="component" value="Unassembled WGS sequence"/>
</dbReference>
<dbReference type="GO" id="GO:0005615">
    <property type="term" value="C:extracellular space"/>
    <property type="evidence" value="ECO:0007669"/>
    <property type="project" value="TreeGrafter"/>
</dbReference>
<accession>A0A433THC7</accession>